<dbReference type="SUPFAM" id="SSF111384">
    <property type="entry name" value="OmpH-like"/>
    <property type="match status" value="1"/>
</dbReference>
<keyword evidence="5" id="KW-1185">Reference proteome</keyword>
<evidence type="ECO:0000313" key="5">
    <source>
        <dbReference type="Proteomes" id="UP000024942"/>
    </source>
</evidence>
<dbReference type="PATRIC" id="fig|1280953.3.peg.3012"/>
<dbReference type="eggNOG" id="COG2825">
    <property type="taxonomic scope" value="Bacteria"/>
</dbReference>
<dbReference type="GO" id="GO:0005829">
    <property type="term" value="C:cytosol"/>
    <property type="evidence" value="ECO:0007669"/>
    <property type="project" value="TreeGrafter"/>
</dbReference>
<evidence type="ECO:0000256" key="1">
    <source>
        <dbReference type="ARBA" id="ARBA00009091"/>
    </source>
</evidence>
<comment type="similarity">
    <text evidence="1">Belongs to the Skp family.</text>
</comment>
<proteinExistence type="inferred from homology"/>
<gene>
    <name evidence="4" type="ORF">HOC_14982</name>
</gene>
<evidence type="ECO:0000256" key="3">
    <source>
        <dbReference type="SAM" id="SignalP"/>
    </source>
</evidence>
<dbReference type="PANTHER" id="PTHR35089:SF1">
    <property type="entry name" value="CHAPERONE PROTEIN SKP"/>
    <property type="match status" value="1"/>
</dbReference>
<accession>A0A059G4R8</accession>
<dbReference type="SMART" id="SM00935">
    <property type="entry name" value="OmpH"/>
    <property type="match status" value="1"/>
</dbReference>
<dbReference type="GO" id="GO:0050821">
    <property type="term" value="P:protein stabilization"/>
    <property type="evidence" value="ECO:0007669"/>
    <property type="project" value="TreeGrafter"/>
</dbReference>
<dbReference type="InterPro" id="IPR024930">
    <property type="entry name" value="Skp_dom_sf"/>
</dbReference>
<feature type="chain" id="PRO_5001573604" evidence="3">
    <location>
        <begin position="18"/>
        <end position="196"/>
    </location>
</feature>
<dbReference type="Pfam" id="PF03938">
    <property type="entry name" value="OmpH"/>
    <property type="match status" value="1"/>
</dbReference>
<dbReference type="AlphaFoldDB" id="A0A059G4R8"/>
<feature type="signal peptide" evidence="3">
    <location>
        <begin position="1"/>
        <end position="17"/>
    </location>
</feature>
<protein>
    <submittedName>
        <fullName evidence="4">Outer membrane chaperone Skp</fullName>
    </submittedName>
</protein>
<reference evidence="4 5" key="1">
    <citation type="journal article" date="2014" name="Antonie Van Leeuwenhoek">
        <title>Hyphomonas beringensis sp. nov. and Hyphomonas chukchiensis sp. nov., isolated from surface seawater of the Bering Sea and Chukchi Sea.</title>
        <authorList>
            <person name="Li C."/>
            <person name="Lai Q."/>
            <person name="Li G."/>
            <person name="Dong C."/>
            <person name="Wang J."/>
            <person name="Liao Y."/>
            <person name="Shao Z."/>
        </authorList>
    </citation>
    <scope>NUCLEOTIDE SEQUENCE [LARGE SCALE GENOMIC DNA]</scope>
    <source>
        <strain evidence="4 5">SCH89</strain>
    </source>
</reference>
<sequence length="196" mass="21133">MSLFKHMLFALSLVVSAAAVTAPAASAQSATVVMIDEGRILSDSKAGKDIQTKLKNLETQMKNELEPTRATLETDGKALQAKVEGKTREAVAADTALVSQLTAYQNRANAFAQKRQTVSQEFQLTERAALIEFNKAIEPVLMEVVKEKNAQVVMSKSQVIYSSDAIDVSAAVISKLDAKTPTITVTRQRAPAQPAQ</sequence>
<comment type="caution">
    <text evidence="4">The sequence shown here is derived from an EMBL/GenBank/DDBJ whole genome shotgun (WGS) entry which is preliminary data.</text>
</comment>
<dbReference type="Proteomes" id="UP000024942">
    <property type="component" value="Unassembled WGS sequence"/>
</dbReference>
<dbReference type="EMBL" id="ARYL01000025">
    <property type="protein sequence ID" value="KDA01580.1"/>
    <property type="molecule type" value="Genomic_DNA"/>
</dbReference>
<dbReference type="OrthoDB" id="7629068at2"/>
<evidence type="ECO:0000313" key="4">
    <source>
        <dbReference type="EMBL" id="KDA01580.1"/>
    </source>
</evidence>
<organism evidence="4 5">
    <name type="scientific">Hyphomonas oceanitis SCH89</name>
    <dbReference type="NCBI Taxonomy" id="1280953"/>
    <lineage>
        <taxon>Bacteria</taxon>
        <taxon>Pseudomonadati</taxon>
        <taxon>Pseudomonadota</taxon>
        <taxon>Alphaproteobacteria</taxon>
        <taxon>Hyphomonadales</taxon>
        <taxon>Hyphomonadaceae</taxon>
        <taxon>Hyphomonas</taxon>
    </lineage>
</organism>
<dbReference type="GO" id="GO:0051082">
    <property type="term" value="F:unfolded protein binding"/>
    <property type="evidence" value="ECO:0007669"/>
    <property type="project" value="InterPro"/>
</dbReference>
<keyword evidence="2 3" id="KW-0732">Signal</keyword>
<dbReference type="InterPro" id="IPR005632">
    <property type="entry name" value="Chaperone_Skp"/>
</dbReference>
<dbReference type="PANTHER" id="PTHR35089">
    <property type="entry name" value="CHAPERONE PROTEIN SKP"/>
    <property type="match status" value="1"/>
</dbReference>
<dbReference type="Gene3D" id="3.30.910.20">
    <property type="entry name" value="Skp domain"/>
    <property type="match status" value="1"/>
</dbReference>
<name>A0A059G4R8_9PROT</name>
<dbReference type="RefSeq" id="WP_035540005.1">
    <property type="nucleotide sequence ID" value="NZ_ARYL01000025.1"/>
</dbReference>
<evidence type="ECO:0000256" key="2">
    <source>
        <dbReference type="ARBA" id="ARBA00022729"/>
    </source>
</evidence>
<dbReference type="STRING" id="1280953.HOC_14982"/>